<evidence type="ECO:0000256" key="1">
    <source>
        <dbReference type="SAM" id="Phobius"/>
    </source>
</evidence>
<dbReference type="Pfam" id="PF04018">
    <property type="entry name" value="VCA0040-like"/>
    <property type="match status" value="1"/>
</dbReference>
<name>A0A4R3MI77_9FIRM</name>
<feature type="transmembrane region" description="Helical" evidence="1">
    <location>
        <begin position="12"/>
        <end position="34"/>
    </location>
</feature>
<gene>
    <name evidence="2" type="ORF">EDC18_11059</name>
</gene>
<keyword evidence="1" id="KW-0812">Transmembrane</keyword>
<feature type="transmembrane region" description="Helical" evidence="1">
    <location>
        <begin position="87"/>
        <end position="105"/>
    </location>
</feature>
<dbReference type="PANTHER" id="PTHR37308:SF1">
    <property type="entry name" value="POLYPRENYL-PHOSPHATE TRANSPORTER"/>
    <property type="match status" value="1"/>
</dbReference>
<dbReference type="AlphaFoldDB" id="A0A4R3MI77"/>
<keyword evidence="1" id="KW-0472">Membrane</keyword>
<accession>A0A4R3MI77</accession>
<keyword evidence="3" id="KW-1185">Reference proteome</keyword>
<feature type="transmembrane region" description="Helical" evidence="1">
    <location>
        <begin position="237"/>
        <end position="256"/>
    </location>
</feature>
<proteinExistence type="predicted"/>
<evidence type="ECO:0000313" key="2">
    <source>
        <dbReference type="EMBL" id="TCT12985.1"/>
    </source>
</evidence>
<feature type="transmembrane region" description="Helical" evidence="1">
    <location>
        <begin position="55"/>
        <end position="81"/>
    </location>
</feature>
<dbReference type="PANTHER" id="PTHR37308">
    <property type="entry name" value="INTEGRAL MEMBRANE PROTEIN"/>
    <property type="match status" value="1"/>
</dbReference>
<dbReference type="InterPro" id="IPR007163">
    <property type="entry name" value="VCA0040-like"/>
</dbReference>
<feature type="transmembrane region" description="Helical" evidence="1">
    <location>
        <begin position="205"/>
        <end position="231"/>
    </location>
</feature>
<protein>
    <submittedName>
        <fullName evidence="2">Putative membrane protein</fullName>
    </submittedName>
</protein>
<comment type="caution">
    <text evidence="2">The sequence shown here is derived from an EMBL/GenBank/DDBJ whole genome shotgun (WGS) entry which is preliminary data.</text>
</comment>
<dbReference type="OrthoDB" id="9793746at2"/>
<organism evidence="2 3">
    <name type="scientific">Natranaerovirga pectinivora</name>
    <dbReference type="NCBI Taxonomy" id="682400"/>
    <lineage>
        <taxon>Bacteria</taxon>
        <taxon>Bacillati</taxon>
        <taxon>Bacillota</taxon>
        <taxon>Clostridia</taxon>
        <taxon>Lachnospirales</taxon>
        <taxon>Natranaerovirgaceae</taxon>
        <taxon>Natranaerovirga</taxon>
    </lineage>
</organism>
<feature type="transmembrane region" description="Helical" evidence="1">
    <location>
        <begin position="117"/>
        <end position="135"/>
    </location>
</feature>
<dbReference type="RefSeq" id="WP_132253584.1">
    <property type="nucleotide sequence ID" value="NZ_SMAL01000010.1"/>
</dbReference>
<feature type="transmembrane region" description="Helical" evidence="1">
    <location>
        <begin position="268"/>
        <end position="286"/>
    </location>
</feature>
<dbReference type="EMBL" id="SMAL01000010">
    <property type="protein sequence ID" value="TCT12985.1"/>
    <property type="molecule type" value="Genomic_DNA"/>
</dbReference>
<feature type="transmembrane region" description="Helical" evidence="1">
    <location>
        <begin position="165"/>
        <end position="193"/>
    </location>
</feature>
<sequence>MKLITDFFKGAVIGIANIIPGLSGGTMALIMGIYEQLTDAIGNLLTDKEKRKVYLLFLGTILIGAVAGILLFAGLFTWLLSTPIKQQHTYFFITGLITGSIPFIFRLNKDMKINGNRLLLMLLGLCIVIFFSLFADKENVVYFPEIRRTILGFINITDFHLGYNLWLIVCGIITAVSMVLPGVSGSALLVSLGEYSNILSIVDRMLVIPGAFFGIGVVFGIVLCAKVVSILLKKYTIQTYFFIIGLMLASIYQIWLELQESINLTPHVLIVSIILGYIGFLVAYYTSKINN</sequence>
<evidence type="ECO:0000313" key="3">
    <source>
        <dbReference type="Proteomes" id="UP000294902"/>
    </source>
</evidence>
<keyword evidence="1" id="KW-1133">Transmembrane helix</keyword>
<dbReference type="Proteomes" id="UP000294902">
    <property type="component" value="Unassembled WGS sequence"/>
</dbReference>
<reference evidence="2 3" key="1">
    <citation type="submission" date="2019-03" db="EMBL/GenBank/DDBJ databases">
        <title>Genomic Encyclopedia of Type Strains, Phase IV (KMG-IV): sequencing the most valuable type-strain genomes for metagenomic binning, comparative biology and taxonomic classification.</title>
        <authorList>
            <person name="Goeker M."/>
        </authorList>
    </citation>
    <scope>NUCLEOTIDE SEQUENCE [LARGE SCALE GENOMIC DNA]</scope>
    <source>
        <strain evidence="2 3">DSM 24629</strain>
    </source>
</reference>